<gene>
    <name evidence="4" type="ORF">P5G59_09205</name>
</gene>
<comment type="similarity">
    <text evidence="1">Belongs to the UPF0310 family.</text>
</comment>
<evidence type="ECO:0000313" key="5">
    <source>
        <dbReference type="Proteomes" id="UP001174210"/>
    </source>
</evidence>
<sequence length="165" mass="18634">MAIRYWLGVVQQDHVLRGVAGGFAQVNHGARAPLAQMGPADGFVYYSPRVSYPDGEPLKQFTAVGRIADDEVFQVTQGPAMRGPAGDFLPWRRRVDWDHDAVATPIRPLLDALDFTRDRAGWGYQLRRGVIELTRHDFELIRRQMRPSPGETRKGRPPARITMAR</sequence>
<evidence type="ECO:0000259" key="3">
    <source>
        <dbReference type="Pfam" id="PF01878"/>
    </source>
</evidence>
<dbReference type="InterPro" id="IPR015947">
    <property type="entry name" value="PUA-like_sf"/>
</dbReference>
<dbReference type="Pfam" id="PF01878">
    <property type="entry name" value="EVE"/>
    <property type="match status" value="1"/>
</dbReference>
<evidence type="ECO:0000313" key="4">
    <source>
        <dbReference type="EMBL" id="MDN4597316.1"/>
    </source>
</evidence>
<comment type="caution">
    <text evidence="4">The sequence shown here is derived from an EMBL/GenBank/DDBJ whole genome shotgun (WGS) entry which is preliminary data.</text>
</comment>
<dbReference type="HAMAP" id="MF_00771">
    <property type="entry name" value="UPF0310"/>
    <property type="match status" value="1"/>
</dbReference>
<evidence type="ECO:0000256" key="2">
    <source>
        <dbReference type="SAM" id="MobiDB-lite"/>
    </source>
</evidence>
<dbReference type="NCBIfam" id="NF002616">
    <property type="entry name" value="PRK02268.1-2"/>
    <property type="match status" value="1"/>
</dbReference>
<organism evidence="4 5">
    <name type="scientific">Leifsonia virtsii</name>
    <dbReference type="NCBI Taxonomy" id="3035915"/>
    <lineage>
        <taxon>Bacteria</taxon>
        <taxon>Bacillati</taxon>
        <taxon>Actinomycetota</taxon>
        <taxon>Actinomycetes</taxon>
        <taxon>Micrococcales</taxon>
        <taxon>Microbacteriaceae</taxon>
        <taxon>Leifsonia</taxon>
    </lineage>
</organism>
<dbReference type="CDD" id="cd21132">
    <property type="entry name" value="EVE-like"/>
    <property type="match status" value="1"/>
</dbReference>
<dbReference type="Proteomes" id="UP001174210">
    <property type="component" value="Unassembled WGS sequence"/>
</dbReference>
<dbReference type="EMBL" id="JAROCB010000002">
    <property type="protein sequence ID" value="MDN4597316.1"/>
    <property type="molecule type" value="Genomic_DNA"/>
</dbReference>
<dbReference type="RefSeq" id="WP_301218232.1">
    <property type="nucleotide sequence ID" value="NZ_JAROCB010000002.1"/>
</dbReference>
<feature type="domain" description="EVE" evidence="3">
    <location>
        <begin position="4"/>
        <end position="143"/>
    </location>
</feature>
<dbReference type="SUPFAM" id="SSF88697">
    <property type="entry name" value="PUA domain-like"/>
    <property type="match status" value="1"/>
</dbReference>
<dbReference type="Gene3D" id="3.10.590.10">
    <property type="entry name" value="ph1033 like domains"/>
    <property type="match status" value="1"/>
</dbReference>
<accession>A0ABT8IY27</accession>
<feature type="region of interest" description="Disordered" evidence="2">
    <location>
        <begin position="146"/>
        <end position="165"/>
    </location>
</feature>
<proteinExistence type="inferred from homology"/>
<protein>
    <recommendedName>
        <fullName evidence="1">UPF0310 protein P5G59_09205</fullName>
    </recommendedName>
</protein>
<name>A0ABT8IY27_9MICO</name>
<keyword evidence="5" id="KW-1185">Reference proteome</keyword>
<evidence type="ECO:0000256" key="1">
    <source>
        <dbReference type="HAMAP-Rule" id="MF_00771"/>
    </source>
</evidence>
<reference evidence="4" key="1">
    <citation type="submission" date="2023-03" db="EMBL/GenBank/DDBJ databases">
        <title>MT1 and MT2 Draft Genomes of Novel Species.</title>
        <authorList>
            <person name="Venkateswaran K."/>
        </authorList>
    </citation>
    <scope>NUCLEOTIDE SEQUENCE</scope>
    <source>
        <strain evidence="4">F6_8S_P_1A</strain>
    </source>
</reference>
<dbReference type="InterPro" id="IPR002740">
    <property type="entry name" value="EVE_domain"/>
</dbReference>
<dbReference type="InterPro" id="IPR022996">
    <property type="entry name" value="UPF0310"/>
</dbReference>